<comment type="cofactor">
    <cofactor evidence="1">
        <name>K(+)</name>
        <dbReference type="ChEBI" id="CHEBI:29103"/>
    </cofactor>
</comment>
<comment type="pathway">
    <text evidence="2">Carbohydrate degradation; glycolysis; pyruvate from D-glyceraldehyde 3-phosphate: step 5/5.</text>
</comment>
<keyword evidence="12 14" id="KW-0670">Pyruvate</keyword>
<evidence type="ECO:0000256" key="1">
    <source>
        <dbReference type="ARBA" id="ARBA00001958"/>
    </source>
</evidence>
<dbReference type="EMBL" id="FJ380019">
    <property type="protein sequence ID" value="ACJ09658.1"/>
    <property type="molecule type" value="mRNA"/>
</dbReference>
<dbReference type="InterPro" id="IPR001697">
    <property type="entry name" value="Pyr_Knase"/>
</dbReference>
<dbReference type="GO" id="GO:0000287">
    <property type="term" value="F:magnesium ion binding"/>
    <property type="evidence" value="ECO:0007669"/>
    <property type="project" value="InterPro"/>
</dbReference>
<evidence type="ECO:0000256" key="9">
    <source>
        <dbReference type="ARBA" id="ARBA00022840"/>
    </source>
</evidence>
<name>B6VES9_CUPSE</name>
<feature type="non-terminal residue" evidence="14">
    <location>
        <position position="1"/>
    </location>
</feature>
<keyword evidence="8 14" id="KW-0418">Kinase</keyword>
<feature type="non-terminal residue" evidence="14">
    <location>
        <position position="167"/>
    </location>
</feature>
<comment type="similarity">
    <text evidence="3">Belongs to the pyruvate kinase family.</text>
</comment>
<dbReference type="GO" id="GO:0016301">
    <property type="term" value="F:kinase activity"/>
    <property type="evidence" value="ECO:0007669"/>
    <property type="project" value="UniProtKB-KW"/>
</dbReference>
<dbReference type="PANTHER" id="PTHR11817">
    <property type="entry name" value="PYRUVATE KINASE"/>
    <property type="match status" value="1"/>
</dbReference>
<evidence type="ECO:0000313" key="14">
    <source>
        <dbReference type="EMBL" id="ACJ09658.1"/>
    </source>
</evidence>
<dbReference type="InterPro" id="IPR011037">
    <property type="entry name" value="Pyrv_Knase-like_insert_dom_sf"/>
</dbReference>
<evidence type="ECO:0000256" key="7">
    <source>
        <dbReference type="ARBA" id="ARBA00022741"/>
    </source>
</evidence>
<dbReference type="EC" id="2.7.1.40" evidence="4"/>
<dbReference type="GO" id="GO:0004743">
    <property type="term" value="F:pyruvate kinase activity"/>
    <property type="evidence" value="ECO:0007669"/>
    <property type="project" value="UniProtKB-EC"/>
</dbReference>
<dbReference type="GO" id="GO:0030955">
    <property type="term" value="F:potassium ion binding"/>
    <property type="evidence" value="ECO:0007669"/>
    <property type="project" value="InterPro"/>
</dbReference>
<dbReference type="InterPro" id="IPR015813">
    <property type="entry name" value="Pyrv/PenolPyrv_kinase-like_dom"/>
</dbReference>
<dbReference type="Gene3D" id="3.20.20.60">
    <property type="entry name" value="Phosphoenolpyruvate-binding domains"/>
    <property type="match status" value="1"/>
</dbReference>
<dbReference type="AlphaFoldDB" id="B6VES9"/>
<keyword evidence="11" id="KW-0324">Glycolysis</keyword>
<dbReference type="SUPFAM" id="SSF50800">
    <property type="entry name" value="PK beta-barrel domain-like"/>
    <property type="match status" value="1"/>
</dbReference>
<evidence type="ECO:0000256" key="11">
    <source>
        <dbReference type="ARBA" id="ARBA00023152"/>
    </source>
</evidence>
<dbReference type="GO" id="GO:0005524">
    <property type="term" value="F:ATP binding"/>
    <property type="evidence" value="ECO:0007669"/>
    <property type="project" value="UniProtKB-KW"/>
</dbReference>
<feature type="domain" description="Pyruvate kinase barrel" evidence="13">
    <location>
        <begin position="3"/>
        <end position="167"/>
    </location>
</feature>
<evidence type="ECO:0000256" key="4">
    <source>
        <dbReference type="ARBA" id="ARBA00012142"/>
    </source>
</evidence>
<evidence type="ECO:0000256" key="8">
    <source>
        <dbReference type="ARBA" id="ARBA00022777"/>
    </source>
</evidence>
<dbReference type="Pfam" id="PF00224">
    <property type="entry name" value="PK"/>
    <property type="match status" value="1"/>
</dbReference>
<organism evidence="14">
    <name type="scientific">Cupressus sempervirens</name>
    <name type="common">Italian cypress</name>
    <dbReference type="NCBI Taxonomy" id="13469"/>
    <lineage>
        <taxon>Eukaryota</taxon>
        <taxon>Viridiplantae</taxon>
        <taxon>Streptophyta</taxon>
        <taxon>Embryophyta</taxon>
        <taxon>Tracheophyta</taxon>
        <taxon>Spermatophyta</taxon>
        <taxon>Pinopsida</taxon>
        <taxon>Pinidae</taxon>
        <taxon>Conifers II</taxon>
        <taxon>Cupressales</taxon>
        <taxon>Cupressaceae</taxon>
        <taxon>Cupressus</taxon>
    </lineage>
</organism>
<keyword evidence="5" id="KW-0808">Transferase</keyword>
<evidence type="ECO:0000256" key="5">
    <source>
        <dbReference type="ARBA" id="ARBA00022679"/>
    </source>
</evidence>
<reference evidence="14" key="1">
    <citation type="submission" date="2008-10" db="EMBL/GenBank/DDBJ databases">
        <title>Cloning and characterization of cold regulated sequences in cypress (Cupressus sempervirens).</title>
        <authorList>
            <person name="Pedron L."/>
            <person name="Baldi P."/>
            <person name="La Porta N."/>
        </authorList>
    </citation>
    <scope>NUCLEOTIDE SEQUENCE</scope>
    <source>
        <strain evidence="14">Cyplp137</strain>
    </source>
</reference>
<keyword evidence="7" id="KW-0547">Nucleotide-binding</keyword>
<keyword evidence="9" id="KW-0067">ATP-binding</keyword>
<accession>B6VES9</accession>
<evidence type="ECO:0000256" key="3">
    <source>
        <dbReference type="ARBA" id="ARBA00008663"/>
    </source>
</evidence>
<evidence type="ECO:0000256" key="10">
    <source>
        <dbReference type="ARBA" id="ARBA00022842"/>
    </source>
</evidence>
<dbReference type="InterPro" id="IPR040442">
    <property type="entry name" value="Pyrv_kinase-like_dom_sf"/>
</dbReference>
<dbReference type="InterPro" id="IPR015793">
    <property type="entry name" value="Pyrv_Knase_brl"/>
</dbReference>
<evidence type="ECO:0000256" key="12">
    <source>
        <dbReference type="ARBA" id="ARBA00023317"/>
    </source>
</evidence>
<dbReference type="UniPathway" id="UPA00109">
    <property type="reaction ID" value="UER00188"/>
</dbReference>
<evidence type="ECO:0000256" key="2">
    <source>
        <dbReference type="ARBA" id="ARBA00004997"/>
    </source>
</evidence>
<proteinExistence type="evidence at transcript level"/>
<dbReference type="SUPFAM" id="SSF51621">
    <property type="entry name" value="Phosphoenolpyruvate/pyruvate domain"/>
    <property type="match status" value="1"/>
</dbReference>
<evidence type="ECO:0000256" key="6">
    <source>
        <dbReference type="ARBA" id="ARBA00022723"/>
    </source>
</evidence>
<keyword evidence="6" id="KW-0479">Metal-binding</keyword>
<keyword evidence="10" id="KW-0460">Magnesium</keyword>
<sequence>ISTDYSITGDESMICMSYKLAEDVQPQSVILCADGQVTCTVSCDNENVDRCRCENTAVLGDRYNVNLARVIVDLPTLTVDKDDIDCRVPNHIDMIALSVRKGSDLVDVRKLLGEHAYNILLMSKVDDQEGVANDDILLNSDACMVARGDLGMLIPIEKMAQVMIYKC</sequence>
<evidence type="ECO:0000259" key="13">
    <source>
        <dbReference type="Pfam" id="PF00224"/>
    </source>
</evidence>
<protein>
    <recommendedName>
        <fullName evidence="4">pyruvate kinase</fullName>
        <ecNumber evidence="4">2.7.1.40</ecNumber>
    </recommendedName>
</protein>